<evidence type="ECO:0000313" key="4">
    <source>
        <dbReference type="Proteomes" id="UP000507979"/>
    </source>
</evidence>
<protein>
    <submittedName>
        <fullName evidence="3">Uncharacterized protein</fullName>
    </submittedName>
</protein>
<dbReference type="AlphaFoldDB" id="A0A6J5BWE4"/>
<dbReference type="Proteomes" id="UP000507979">
    <property type="component" value="Unassembled WGS sequence"/>
</dbReference>
<evidence type="ECO:0000256" key="2">
    <source>
        <dbReference type="SAM" id="Phobius"/>
    </source>
</evidence>
<accession>A0A6J5BWE4</accession>
<feature type="region of interest" description="Disordered" evidence="1">
    <location>
        <begin position="89"/>
        <end position="116"/>
    </location>
</feature>
<feature type="compositionally biased region" description="Low complexity" evidence="1">
    <location>
        <begin position="100"/>
        <end position="116"/>
    </location>
</feature>
<evidence type="ECO:0000313" key="3">
    <source>
        <dbReference type="EMBL" id="CAB3716716.1"/>
    </source>
</evidence>
<keyword evidence="2" id="KW-0812">Transmembrane</keyword>
<sequence length="116" mass="11846">MPSRKRSVSAATPHCRAACASRCSRAWAAARRRGAAEIWMLALAMVGPWLGVALVCPSTISSRAIGTCSSSATICASAVRMPVPRSTWPLKASARQPPGAAASASTATKTSGVSCT</sequence>
<gene>
    <name evidence="3" type="ORF">LMG26845_06084</name>
</gene>
<name>A0A6J5BWE4_9BURK</name>
<organism evidence="3 4">
    <name type="scientific">Achromobacter insuavis</name>
    <dbReference type="NCBI Taxonomy" id="1287735"/>
    <lineage>
        <taxon>Bacteria</taxon>
        <taxon>Pseudomonadati</taxon>
        <taxon>Pseudomonadota</taxon>
        <taxon>Betaproteobacteria</taxon>
        <taxon>Burkholderiales</taxon>
        <taxon>Alcaligenaceae</taxon>
        <taxon>Achromobacter</taxon>
    </lineage>
</organism>
<feature type="transmembrane region" description="Helical" evidence="2">
    <location>
        <begin position="38"/>
        <end position="60"/>
    </location>
</feature>
<evidence type="ECO:0000256" key="1">
    <source>
        <dbReference type="SAM" id="MobiDB-lite"/>
    </source>
</evidence>
<dbReference type="EMBL" id="CADIJR010000142">
    <property type="protein sequence ID" value="CAB3716716.1"/>
    <property type="molecule type" value="Genomic_DNA"/>
</dbReference>
<reference evidence="3 4" key="1">
    <citation type="submission" date="2020-04" db="EMBL/GenBank/DDBJ databases">
        <authorList>
            <person name="De Canck E."/>
        </authorList>
    </citation>
    <scope>NUCLEOTIDE SEQUENCE [LARGE SCALE GENOMIC DNA]</scope>
    <source>
        <strain evidence="3 4">LMG 26845</strain>
    </source>
</reference>
<keyword evidence="2" id="KW-1133">Transmembrane helix</keyword>
<keyword evidence="4" id="KW-1185">Reference proteome</keyword>
<proteinExistence type="predicted"/>
<keyword evidence="2" id="KW-0472">Membrane</keyword>